<gene>
    <name evidence="5" type="ORF">J7T54_007750</name>
</gene>
<dbReference type="AlphaFoldDB" id="A0A9P9XX76"/>
<dbReference type="RefSeq" id="XP_051360079.1">
    <property type="nucleotide sequence ID" value="XM_051508847.1"/>
</dbReference>
<dbReference type="InterPro" id="IPR000504">
    <property type="entry name" value="RRM_dom"/>
</dbReference>
<dbReference type="Proteomes" id="UP001055219">
    <property type="component" value="Unassembled WGS sequence"/>
</dbReference>
<keyword evidence="1 2" id="KW-0694">RNA-binding</keyword>
<dbReference type="EMBL" id="JAGIXG020000050">
    <property type="protein sequence ID" value="KAI6779223.1"/>
    <property type="molecule type" value="Genomic_DNA"/>
</dbReference>
<reference evidence="5" key="2">
    <citation type="submission" date="2022-07" db="EMBL/GenBank/DDBJ databases">
        <authorList>
            <person name="Goncalves M.F.M."/>
            <person name="Hilario S."/>
            <person name="Van De Peer Y."/>
            <person name="Esteves A.C."/>
            <person name="Alves A."/>
        </authorList>
    </citation>
    <scope>NUCLEOTIDE SEQUENCE</scope>
    <source>
        <strain evidence="5">MUM 19.33</strain>
    </source>
</reference>
<keyword evidence="6" id="KW-1185">Reference proteome</keyword>
<organism evidence="5 6">
    <name type="scientific">Emericellopsis cladophorae</name>
    <dbReference type="NCBI Taxonomy" id="2686198"/>
    <lineage>
        <taxon>Eukaryota</taxon>
        <taxon>Fungi</taxon>
        <taxon>Dikarya</taxon>
        <taxon>Ascomycota</taxon>
        <taxon>Pezizomycotina</taxon>
        <taxon>Sordariomycetes</taxon>
        <taxon>Hypocreomycetidae</taxon>
        <taxon>Hypocreales</taxon>
        <taxon>Bionectriaceae</taxon>
        <taxon>Emericellopsis</taxon>
    </lineage>
</organism>
<feature type="compositionally biased region" description="Polar residues" evidence="3">
    <location>
        <begin position="61"/>
        <end position="74"/>
    </location>
</feature>
<protein>
    <recommendedName>
        <fullName evidence="4">RRM domain-containing protein</fullName>
    </recommendedName>
</protein>
<feature type="domain" description="RRM" evidence="4">
    <location>
        <begin position="78"/>
        <end position="158"/>
    </location>
</feature>
<name>A0A9P9XX76_9HYPO</name>
<dbReference type="PROSITE" id="PS50102">
    <property type="entry name" value="RRM"/>
    <property type="match status" value="2"/>
</dbReference>
<dbReference type="InterPro" id="IPR012677">
    <property type="entry name" value="Nucleotide-bd_a/b_plait_sf"/>
</dbReference>
<evidence type="ECO:0000256" key="3">
    <source>
        <dbReference type="SAM" id="MobiDB-lite"/>
    </source>
</evidence>
<reference evidence="5" key="1">
    <citation type="journal article" date="2021" name="J Fungi (Basel)">
        <title>Genomic and Metabolomic Analyses of the Marine Fungus Emericellopsis cladophorae: Insights into Saltwater Adaptability Mechanisms and Its Biosynthetic Potential.</title>
        <authorList>
            <person name="Goncalves M.F.M."/>
            <person name="Hilario S."/>
            <person name="Van de Peer Y."/>
            <person name="Esteves A.C."/>
            <person name="Alves A."/>
        </authorList>
    </citation>
    <scope>NUCLEOTIDE SEQUENCE</scope>
    <source>
        <strain evidence="5">MUM 19.33</strain>
    </source>
</reference>
<feature type="compositionally biased region" description="Basic and acidic residues" evidence="3">
    <location>
        <begin position="164"/>
        <end position="183"/>
    </location>
</feature>
<evidence type="ECO:0000313" key="5">
    <source>
        <dbReference type="EMBL" id="KAI6779223.1"/>
    </source>
</evidence>
<feature type="compositionally biased region" description="Polar residues" evidence="3">
    <location>
        <begin position="44"/>
        <end position="53"/>
    </location>
</feature>
<feature type="domain" description="RRM" evidence="4">
    <location>
        <begin position="191"/>
        <end position="277"/>
    </location>
</feature>
<dbReference type="SMART" id="SM00360">
    <property type="entry name" value="RRM"/>
    <property type="match status" value="2"/>
</dbReference>
<evidence type="ECO:0000259" key="4">
    <source>
        <dbReference type="PROSITE" id="PS50102"/>
    </source>
</evidence>
<dbReference type="Pfam" id="PF00076">
    <property type="entry name" value="RRM_1"/>
    <property type="match status" value="1"/>
</dbReference>
<dbReference type="Gene3D" id="3.30.70.330">
    <property type="match status" value="2"/>
</dbReference>
<comment type="caution">
    <text evidence="5">The sequence shown here is derived from an EMBL/GenBank/DDBJ whole genome shotgun (WGS) entry which is preliminary data.</text>
</comment>
<feature type="region of interest" description="Disordered" evidence="3">
    <location>
        <begin position="146"/>
        <end position="189"/>
    </location>
</feature>
<proteinExistence type="predicted"/>
<accession>A0A9P9XX76</accession>
<evidence type="ECO:0000313" key="6">
    <source>
        <dbReference type="Proteomes" id="UP001055219"/>
    </source>
</evidence>
<dbReference type="PANTHER" id="PTHR48025">
    <property type="entry name" value="OS02G0815200 PROTEIN"/>
    <property type="match status" value="1"/>
</dbReference>
<dbReference type="SUPFAM" id="SSF54928">
    <property type="entry name" value="RNA-binding domain, RBD"/>
    <property type="match status" value="2"/>
</dbReference>
<dbReference type="OrthoDB" id="272703at2759"/>
<dbReference type="GeneID" id="75834223"/>
<dbReference type="PANTHER" id="PTHR48025:SF1">
    <property type="entry name" value="RRM DOMAIN-CONTAINING PROTEIN"/>
    <property type="match status" value="1"/>
</dbReference>
<sequence>MENENEQPQERREPPRHAQSNNWRTKSDVTDSPPPSSGWRGKDTTNGTRTNTRWAERPQRSWGNRTNSEESSALSEGRRIYVGNILYDVRPEDITAVFHENGFATLEQLHLSTDPVTGRNPGYCFVEFPTKEDADAAIEHMNGVNVRNRPMKTGPCNPKPRQTRQSDRPAFDRWGDSPSRDKPSGTADDTYRVYVGGLDEMSDLSQNEEELREMFKDFKIASVSKRMTPHESTREMPGKHHYAFVDLVNRQEGQEAIRALDGTDWAGSAIKVREAKQLQRDNNRSRGTRYDSSNIPL</sequence>
<dbReference type="CDD" id="cd00590">
    <property type="entry name" value="RRM_SF"/>
    <property type="match status" value="1"/>
</dbReference>
<evidence type="ECO:0000256" key="1">
    <source>
        <dbReference type="ARBA" id="ARBA00022884"/>
    </source>
</evidence>
<dbReference type="InterPro" id="IPR050502">
    <property type="entry name" value="Euk_RNA-bind_prot"/>
</dbReference>
<dbReference type="InterPro" id="IPR035979">
    <property type="entry name" value="RBD_domain_sf"/>
</dbReference>
<evidence type="ECO:0000256" key="2">
    <source>
        <dbReference type="PROSITE-ProRule" id="PRU00176"/>
    </source>
</evidence>
<dbReference type="GO" id="GO:0003729">
    <property type="term" value="F:mRNA binding"/>
    <property type="evidence" value="ECO:0007669"/>
    <property type="project" value="TreeGrafter"/>
</dbReference>
<feature type="region of interest" description="Disordered" evidence="3">
    <location>
        <begin position="1"/>
        <end position="75"/>
    </location>
</feature>
<feature type="region of interest" description="Disordered" evidence="3">
    <location>
        <begin position="276"/>
        <end position="297"/>
    </location>
</feature>